<feature type="region of interest" description="Disordered" evidence="8">
    <location>
        <begin position="129"/>
        <end position="232"/>
    </location>
</feature>
<feature type="compositionally biased region" description="Basic and acidic residues" evidence="8">
    <location>
        <begin position="998"/>
        <end position="1007"/>
    </location>
</feature>
<dbReference type="CDD" id="cd05402">
    <property type="entry name" value="NT_PAP_TUTase"/>
    <property type="match status" value="1"/>
</dbReference>
<dbReference type="GO" id="GO:1990817">
    <property type="term" value="F:poly(A) RNA polymerase activity"/>
    <property type="evidence" value="ECO:0007669"/>
    <property type="project" value="UniProtKB-EC"/>
</dbReference>
<protein>
    <recommendedName>
        <fullName evidence="4">polynucleotide adenylyltransferase</fullName>
        <ecNumber evidence="4">2.7.7.19</ecNumber>
    </recommendedName>
</protein>
<evidence type="ECO:0000259" key="10">
    <source>
        <dbReference type="Pfam" id="PF22600"/>
    </source>
</evidence>
<dbReference type="SUPFAM" id="SSF81631">
    <property type="entry name" value="PAP/OAS1 substrate-binding domain"/>
    <property type="match status" value="1"/>
</dbReference>
<feature type="compositionally biased region" description="Low complexity" evidence="8">
    <location>
        <begin position="1127"/>
        <end position="1141"/>
    </location>
</feature>
<dbReference type="GO" id="GO:0010605">
    <property type="term" value="P:negative regulation of macromolecule metabolic process"/>
    <property type="evidence" value="ECO:0007669"/>
    <property type="project" value="UniProtKB-ARBA"/>
</dbReference>
<feature type="compositionally biased region" description="Polar residues" evidence="8">
    <location>
        <begin position="1227"/>
        <end position="1247"/>
    </location>
</feature>
<dbReference type="Pfam" id="PF22600">
    <property type="entry name" value="MTPAP-like_central"/>
    <property type="match status" value="1"/>
</dbReference>
<accession>A0A6A6SNB6</accession>
<feature type="compositionally biased region" description="Polar residues" evidence="8">
    <location>
        <begin position="1142"/>
        <end position="1155"/>
    </location>
</feature>
<feature type="compositionally biased region" description="Low complexity" evidence="8">
    <location>
        <begin position="1086"/>
        <end position="1098"/>
    </location>
</feature>
<feature type="compositionally biased region" description="Gly residues" evidence="8">
    <location>
        <begin position="625"/>
        <end position="640"/>
    </location>
</feature>
<feature type="domain" description="PAP-associated" evidence="9">
    <location>
        <begin position="499"/>
        <end position="557"/>
    </location>
</feature>
<dbReference type="InterPro" id="IPR002058">
    <property type="entry name" value="PAP_assoc"/>
</dbReference>
<evidence type="ECO:0000313" key="12">
    <source>
        <dbReference type="Proteomes" id="UP000799324"/>
    </source>
</evidence>
<gene>
    <name evidence="11" type="ORF">K491DRAFT_613381</name>
</gene>
<feature type="compositionally biased region" description="Polar residues" evidence="8">
    <location>
        <begin position="983"/>
        <end position="997"/>
    </location>
</feature>
<evidence type="ECO:0000256" key="5">
    <source>
        <dbReference type="ARBA" id="ARBA00022679"/>
    </source>
</evidence>
<dbReference type="OrthoDB" id="2274644at2759"/>
<feature type="compositionally biased region" description="Polar residues" evidence="8">
    <location>
        <begin position="752"/>
        <end position="762"/>
    </location>
</feature>
<dbReference type="EMBL" id="MU004557">
    <property type="protein sequence ID" value="KAF2648103.1"/>
    <property type="molecule type" value="Genomic_DNA"/>
</dbReference>
<evidence type="ECO:0000256" key="2">
    <source>
        <dbReference type="ARBA" id="ARBA00001946"/>
    </source>
</evidence>
<keyword evidence="5" id="KW-0808">Transferase</keyword>
<sequence>MGDSRACSLQPTHPYLKHPSAINLDSEQVRLPSVAAQQLHPSLSPSPALSAQSYVQDLPLSVQAAPPHTYLLWCPLQPAARPAKVQLASALAPPCPTVVVSPHCQSPPTERENTRLDAKKSFTNLSKARTQLDGHTSVQNGVHHSAPSMTSNGALTMGGRREDHGTLPRNQRPSFVSQHSSSVPSTPLQLARQYESRSRSPSPNGGLGSHSPRSVSSEANGPMPTLRGGRAHRCKYETSAMFGRRRIPYVSSDTLEKAKEEPKKTLDPHEDEKLSGDMRELYDRLLPDQESTDRRRDFVKKLERILHAEWPGNEFKVHVFGSSGNDLYTSESDVDVCIQTPMKRLEEMHMLAEALDRHGMEKVVCVPQAKVRIVKIWDPELGLACDMNVNNTLALENTRMIKTYVNIDERVRPLAMIVKHWTKQRILNDAALGGTISSYTWICMILNFLQTRDPPIIPSLHKLPYRKIDERTGAPSRSEFADDLERLRGFGSENKESWGQLLFQFFRAYGHEIDYEKYVISVREGRLLTREEKTWDLVSLKKEARNRLCVEEPFNTERNLGNSADDFAWRGIHLEIRRAFDLLADGGQLGKACEQYEFPPEEKTTFKRPTATVKPVLQSAPTGKNGRGSYGHRGGRGGFHQKGSHAGQRRSSSGAAFGANRPPFLHSPPIANMATSAQAQEYFPRGLNEQLHDQLYQQYLSLEMQSNSLRAQLAAQQRVQQAHQVHAAQMHAQAVAQAQAQAQAQAHHRGQSSANGSPQKSPFVTGHGSPRLPEMPMQAHPLHQQFLYHYPGYLDPTQGATASGSQDGPRTNPSSPSLTHSALRRGVHRASNASDTASSIRSHSQPPRGGPQQAPPPGYPPLAQIFDPATFAGYPIARSTQEEPVSQPASEAPYSPVSAYPETVASSDHSTPKEYPKEYVGYYVADPETRAQMQDYTVQQIPSYNEIIQRRRRVSPEITQPLLNTALRRVSRSPSPLGGHVRSYSTGVTQPVSTNSQPRKDRIDSVRPPENNGPVIVNGSFPTQQARESRNRSETVDAIPTLDANHSAALGIFVNPGDRYQIPSSEHHHQYVAQELQRQKGPEMMNGSSVNGSLTSSSPIETNGLTRIPSGGQQPFPTLPESWMNYDSISSDKSSQSTDISPTRTQPPQWQSLPYTNGLRPLDTLNAPRAPPQEIKSAGLPLLSPVFETRTPSPTASRQHDMGKHINGAKGHAKENHHQQRRASHAPGQSSAPKDNSRGNQQKNSVPANDKSNRNGASPSNQSGNWQTGTAKRSKKKKGNKGSEQKTSGEPVPANPADRKGG</sequence>
<evidence type="ECO:0000256" key="1">
    <source>
        <dbReference type="ARBA" id="ARBA00001936"/>
    </source>
</evidence>
<organism evidence="11 12">
    <name type="scientific">Lophiostoma macrostomum CBS 122681</name>
    <dbReference type="NCBI Taxonomy" id="1314788"/>
    <lineage>
        <taxon>Eukaryota</taxon>
        <taxon>Fungi</taxon>
        <taxon>Dikarya</taxon>
        <taxon>Ascomycota</taxon>
        <taxon>Pezizomycotina</taxon>
        <taxon>Dothideomycetes</taxon>
        <taxon>Pleosporomycetidae</taxon>
        <taxon>Pleosporales</taxon>
        <taxon>Lophiostomataceae</taxon>
        <taxon>Lophiostoma</taxon>
    </lineage>
</organism>
<evidence type="ECO:0000259" key="9">
    <source>
        <dbReference type="Pfam" id="PF03828"/>
    </source>
</evidence>
<feature type="region of interest" description="Disordered" evidence="8">
    <location>
        <begin position="1085"/>
        <end position="1302"/>
    </location>
</feature>
<keyword evidence="7" id="KW-0460">Magnesium</keyword>
<evidence type="ECO:0000256" key="6">
    <source>
        <dbReference type="ARBA" id="ARBA00022723"/>
    </source>
</evidence>
<feature type="compositionally biased region" description="Polar residues" evidence="8">
    <location>
        <begin position="798"/>
        <end position="820"/>
    </location>
</feature>
<dbReference type="PANTHER" id="PTHR12271">
    <property type="entry name" value="POLY A POLYMERASE CID PAP -RELATED"/>
    <property type="match status" value="1"/>
</dbReference>
<dbReference type="InterPro" id="IPR054708">
    <property type="entry name" value="MTPAP-like_central"/>
</dbReference>
<feature type="region of interest" description="Disordered" evidence="8">
    <location>
        <begin position="617"/>
        <end position="663"/>
    </location>
</feature>
<dbReference type="PANTHER" id="PTHR12271:SF113">
    <property type="entry name" value="POLY(A) RNA POLYMERASE CID11"/>
    <property type="match status" value="1"/>
</dbReference>
<feature type="compositionally biased region" description="Polar residues" evidence="8">
    <location>
        <begin position="1099"/>
        <end position="1116"/>
    </location>
</feature>
<reference evidence="11" key="1">
    <citation type="journal article" date="2020" name="Stud. Mycol.">
        <title>101 Dothideomycetes genomes: a test case for predicting lifestyles and emergence of pathogens.</title>
        <authorList>
            <person name="Haridas S."/>
            <person name="Albert R."/>
            <person name="Binder M."/>
            <person name="Bloem J."/>
            <person name="Labutti K."/>
            <person name="Salamov A."/>
            <person name="Andreopoulos B."/>
            <person name="Baker S."/>
            <person name="Barry K."/>
            <person name="Bills G."/>
            <person name="Bluhm B."/>
            <person name="Cannon C."/>
            <person name="Castanera R."/>
            <person name="Culley D."/>
            <person name="Daum C."/>
            <person name="Ezra D."/>
            <person name="Gonzalez J."/>
            <person name="Henrissat B."/>
            <person name="Kuo A."/>
            <person name="Liang C."/>
            <person name="Lipzen A."/>
            <person name="Lutzoni F."/>
            <person name="Magnuson J."/>
            <person name="Mondo S."/>
            <person name="Nolan M."/>
            <person name="Ohm R."/>
            <person name="Pangilinan J."/>
            <person name="Park H.-J."/>
            <person name="Ramirez L."/>
            <person name="Alfaro M."/>
            <person name="Sun H."/>
            <person name="Tritt A."/>
            <person name="Yoshinaga Y."/>
            <person name="Zwiers L.-H."/>
            <person name="Turgeon B."/>
            <person name="Goodwin S."/>
            <person name="Spatafora J."/>
            <person name="Crous P."/>
            <person name="Grigoriev I."/>
        </authorList>
    </citation>
    <scope>NUCLEOTIDE SEQUENCE</scope>
    <source>
        <strain evidence="11">CBS 122681</strain>
    </source>
</reference>
<feature type="region of interest" description="Disordered" evidence="8">
    <location>
        <begin position="253"/>
        <end position="272"/>
    </location>
</feature>
<feature type="domain" description="Poly(A) RNA polymerase mitochondrial-like central palm" evidence="10">
    <location>
        <begin position="274"/>
        <end position="405"/>
    </location>
</feature>
<feature type="compositionally biased region" description="Polar residues" evidence="8">
    <location>
        <begin position="1254"/>
        <end position="1271"/>
    </location>
</feature>
<keyword evidence="12" id="KW-1185">Reference proteome</keyword>
<feature type="region of interest" description="Disordered" evidence="8">
    <location>
        <begin position="791"/>
        <end position="865"/>
    </location>
</feature>
<feature type="region of interest" description="Disordered" evidence="8">
    <location>
        <begin position="730"/>
        <end position="776"/>
    </location>
</feature>
<keyword evidence="6" id="KW-0479">Metal-binding</keyword>
<evidence type="ECO:0000313" key="11">
    <source>
        <dbReference type="EMBL" id="KAF2648103.1"/>
    </source>
</evidence>
<feature type="region of interest" description="Disordered" evidence="8">
    <location>
        <begin position="965"/>
        <end position="1035"/>
    </location>
</feature>
<comment type="cofactor">
    <cofactor evidence="1">
        <name>Mn(2+)</name>
        <dbReference type="ChEBI" id="CHEBI:29035"/>
    </cofactor>
</comment>
<feature type="region of interest" description="Disordered" evidence="8">
    <location>
        <begin position="880"/>
        <end position="914"/>
    </location>
</feature>
<evidence type="ECO:0000256" key="8">
    <source>
        <dbReference type="SAM" id="MobiDB-lite"/>
    </source>
</evidence>
<dbReference type="Proteomes" id="UP000799324">
    <property type="component" value="Unassembled WGS sequence"/>
</dbReference>
<dbReference type="GO" id="GO:0031123">
    <property type="term" value="P:RNA 3'-end processing"/>
    <property type="evidence" value="ECO:0007669"/>
    <property type="project" value="TreeGrafter"/>
</dbReference>
<name>A0A6A6SNB6_9PLEO</name>
<dbReference type="Gene3D" id="3.30.460.10">
    <property type="entry name" value="Beta Polymerase, domain 2"/>
    <property type="match status" value="1"/>
</dbReference>
<dbReference type="InterPro" id="IPR043519">
    <property type="entry name" value="NT_sf"/>
</dbReference>
<dbReference type="Gene3D" id="1.10.1410.10">
    <property type="match status" value="1"/>
</dbReference>
<feature type="compositionally biased region" description="Polar residues" evidence="8">
    <location>
        <begin position="831"/>
        <end position="844"/>
    </location>
</feature>
<dbReference type="GO" id="GO:0046872">
    <property type="term" value="F:metal ion binding"/>
    <property type="evidence" value="ECO:0007669"/>
    <property type="project" value="UniProtKB-KW"/>
</dbReference>
<proteinExistence type="inferred from homology"/>
<feature type="compositionally biased region" description="Polar residues" evidence="8">
    <location>
        <begin position="880"/>
        <end position="889"/>
    </location>
</feature>
<dbReference type="SUPFAM" id="SSF81301">
    <property type="entry name" value="Nucleotidyltransferase"/>
    <property type="match status" value="1"/>
</dbReference>
<feature type="compositionally biased region" description="Basic and acidic residues" evidence="8">
    <location>
        <begin position="254"/>
        <end position="272"/>
    </location>
</feature>
<feature type="compositionally biased region" description="Low complexity" evidence="8">
    <location>
        <begin position="173"/>
        <end position="185"/>
    </location>
</feature>
<evidence type="ECO:0000256" key="7">
    <source>
        <dbReference type="ARBA" id="ARBA00022842"/>
    </source>
</evidence>
<comment type="similarity">
    <text evidence="3">Belongs to the DNA polymerase type-B-like family.</text>
</comment>
<feature type="compositionally biased region" description="Low complexity" evidence="8">
    <location>
        <begin position="730"/>
        <end position="745"/>
    </location>
</feature>
<dbReference type="EC" id="2.7.7.19" evidence="4"/>
<evidence type="ECO:0000256" key="3">
    <source>
        <dbReference type="ARBA" id="ARBA00008593"/>
    </source>
</evidence>
<dbReference type="Pfam" id="PF03828">
    <property type="entry name" value="PAP_assoc"/>
    <property type="match status" value="1"/>
</dbReference>
<feature type="compositionally biased region" description="Polar residues" evidence="8">
    <location>
        <begin position="129"/>
        <end position="154"/>
    </location>
</feature>
<comment type="cofactor">
    <cofactor evidence="2">
        <name>Mg(2+)</name>
        <dbReference type="ChEBI" id="CHEBI:18420"/>
    </cofactor>
</comment>
<evidence type="ECO:0000256" key="4">
    <source>
        <dbReference type="ARBA" id="ARBA00012388"/>
    </source>
</evidence>